<dbReference type="EMBL" id="LUCM01008474">
    <property type="protein sequence ID" value="KAA0188338.1"/>
    <property type="molecule type" value="Genomic_DNA"/>
</dbReference>
<dbReference type="Pfam" id="PF00773">
    <property type="entry name" value="RNB"/>
    <property type="match status" value="1"/>
</dbReference>
<name>A0A8E0VEA6_9TREM</name>
<dbReference type="Proteomes" id="UP000728185">
    <property type="component" value="Unassembled WGS sequence"/>
</dbReference>
<accession>A0A8E0VEA6</accession>
<dbReference type="PANTHER" id="PTHR23355:SF9">
    <property type="entry name" value="DIS3-LIKE EXONUCLEASE 2"/>
    <property type="match status" value="1"/>
</dbReference>
<dbReference type="AlphaFoldDB" id="A0A8E0VEA6"/>
<dbReference type="GO" id="GO:0000932">
    <property type="term" value="C:P-body"/>
    <property type="evidence" value="ECO:0007669"/>
    <property type="project" value="TreeGrafter"/>
</dbReference>
<proteinExistence type="predicted"/>
<feature type="domain" description="RNB" evidence="1">
    <location>
        <begin position="15"/>
        <end position="255"/>
    </location>
</feature>
<dbReference type="GO" id="GO:0003723">
    <property type="term" value="F:RNA binding"/>
    <property type="evidence" value="ECO:0007669"/>
    <property type="project" value="InterPro"/>
</dbReference>
<dbReference type="PANTHER" id="PTHR23355">
    <property type="entry name" value="RIBONUCLEASE"/>
    <property type="match status" value="1"/>
</dbReference>
<dbReference type="SUPFAM" id="SSF50249">
    <property type="entry name" value="Nucleic acid-binding proteins"/>
    <property type="match status" value="1"/>
</dbReference>
<organism evidence="2 3">
    <name type="scientific">Fasciolopsis buskii</name>
    <dbReference type="NCBI Taxonomy" id="27845"/>
    <lineage>
        <taxon>Eukaryota</taxon>
        <taxon>Metazoa</taxon>
        <taxon>Spiralia</taxon>
        <taxon>Lophotrochozoa</taxon>
        <taxon>Platyhelminthes</taxon>
        <taxon>Trematoda</taxon>
        <taxon>Digenea</taxon>
        <taxon>Plagiorchiida</taxon>
        <taxon>Echinostomata</taxon>
        <taxon>Echinostomatoidea</taxon>
        <taxon>Fasciolidae</taxon>
        <taxon>Fasciolopsis</taxon>
    </lineage>
</organism>
<dbReference type="InterPro" id="IPR022966">
    <property type="entry name" value="RNase_II/R_CS"/>
</dbReference>
<dbReference type="InterPro" id="IPR001900">
    <property type="entry name" value="RNase_II/R"/>
</dbReference>
<comment type="caution">
    <text evidence="2">The sequence shown here is derived from an EMBL/GenBank/DDBJ whole genome shotgun (WGS) entry which is preliminary data.</text>
</comment>
<keyword evidence="3" id="KW-1185">Reference proteome</keyword>
<reference evidence="2" key="1">
    <citation type="submission" date="2019-05" db="EMBL/GenBank/DDBJ databases">
        <title>Annotation for the trematode Fasciolopsis buski.</title>
        <authorList>
            <person name="Choi Y.-J."/>
        </authorList>
    </citation>
    <scope>NUCLEOTIDE SEQUENCE</scope>
    <source>
        <strain evidence="2">HT</strain>
        <tissue evidence="2">Whole worm</tissue>
    </source>
</reference>
<dbReference type="SMART" id="SM00955">
    <property type="entry name" value="RNB"/>
    <property type="match status" value="1"/>
</dbReference>
<dbReference type="InterPro" id="IPR050180">
    <property type="entry name" value="RNR_Ribonuclease"/>
</dbReference>
<dbReference type="GO" id="GO:0006402">
    <property type="term" value="P:mRNA catabolic process"/>
    <property type="evidence" value="ECO:0007669"/>
    <property type="project" value="TreeGrafter"/>
</dbReference>
<dbReference type="InterPro" id="IPR012340">
    <property type="entry name" value="NA-bd_OB-fold"/>
</dbReference>
<gene>
    <name evidence="2" type="ORF">FBUS_08171</name>
</gene>
<evidence type="ECO:0000313" key="2">
    <source>
        <dbReference type="EMBL" id="KAA0188338.1"/>
    </source>
</evidence>
<dbReference type="GO" id="GO:0000175">
    <property type="term" value="F:3'-5'-RNA exonuclease activity"/>
    <property type="evidence" value="ECO:0007669"/>
    <property type="project" value="TreeGrafter"/>
</dbReference>
<evidence type="ECO:0000313" key="3">
    <source>
        <dbReference type="Proteomes" id="UP000728185"/>
    </source>
</evidence>
<protein>
    <recommendedName>
        <fullName evidence="1">RNB domain-containing protein</fullName>
    </recommendedName>
</protein>
<evidence type="ECO:0000259" key="1">
    <source>
        <dbReference type="SMART" id="SM00955"/>
    </source>
</evidence>
<dbReference type="PROSITE" id="PS01175">
    <property type="entry name" value="RIBONUCLEASE_II"/>
    <property type="match status" value="1"/>
</dbReference>
<dbReference type="OrthoDB" id="372421at2759"/>
<sequence length="346" mass="39774">MPPLIISFDVFFQIAQNLRMNRLHNGALTLQKAKIEFDLPSTTFNPIPDSSVGEPETENICAISTVDRRTIWPRGYSIESPGPANQLIEEWMLAANQSVAKRLFDEFWNRCLSTMGSPSRRLLRKTGFDKSKWPGVLLRRHEPPAPSDMNQLDALERHSNRLKEEGYTDEERSALMDALSHLIYVRMKMAKYFSLDDVMLSQFQTELLSDDDREKILQSTWHFGLSVPLYTHFTSPIRRYADLIVHRQLGAILDGEHLISLSSTSTLIGQLYRFNYKTLLTTRGHQPADTHFQALIGSPRLGVQATWCNHRRMMSRRAQEASQRLFLTACLRVSSKDCCSLINMRR</sequence>